<feature type="non-terminal residue" evidence="4">
    <location>
        <position position="1"/>
    </location>
</feature>
<dbReference type="InterPro" id="IPR002164">
    <property type="entry name" value="NAP_family"/>
</dbReference>
<gene>
    <name evidence="4" type="ORF">JD844_010413</name>
</gene>
<sequence>FLNHPQLSAMINDRDEDTLSYMTNLQVEDFTHAKSGCKIKFYFNSNPYFQNEVIVKEFQFGSSGRLVSHSTPIRWWRGQDPSSHGRKNFEMGRSFFSWFCDHSFPAGDRIAEIIKEDLWPNPLQYYLMGEGGENGEEDSETENGDDFVVIVDDDAEEEEEEEEEEGDAHEIMDEEGAQGEALEEALSGAEDDGARPTTSLREKPDGKDSEVEEDG</sequence>
<evidence type="ECO:0000313" key="5">
    <source>
        <dbReference type="Proteomes" id="UP000826234"/>
    </source>
</evidence>
<protein>
    <submittedName>
        <fullName evidence="4">Uncharacterized protein</fullName>
    </submittedName>
</protein>
<evidence type="ECO:0000256" key="1">
    <source>
        <dbReference type="ARBA" id="ARBA00009947"/>
    </source>
</evidence>
<dbReference type="PANTHER" id="PTHR11875">
    <property type="entry name" value="TESTIS-SPECIFIC Y-ENCODED PROTEIN"/>
    <property type="match status" value="1"/>
</dbReference>
<feature type="compositionally biased region" description="Basic and acidic residues" evidence="3">
    <location>
        <begin position="200"/>
        <end position="209"/>
    </location>
</feature>
<organism evidence="4 5">
    <name type="scientific">Phrynosoma platyrhinos</name>
    <name type="common">Desert horned lizard</name>
    <dbReference type="NCBI Taxonomy" id="52577"/>
    <lineage>
        <taxon>Eukaryota</taxon>
        <taxon>Metazoa</taxon>
        <taxon>Chordata</taxon>
        <taxon>Craniata</taxon>
        <taxon>Vertebrata</taxon>
        <taxon>Euteleostomi</taxon>
        <taxon>Lepidosauria</taxon>
        <taxon>Squamata</taxon>
        <taxon>Bifurcata</taxon>
        <taxon>Unidentata</taxon>
        <taxon>Episquamata</taxon>
        <taxon>Toxicofera</taxon>
        <taxon>Iguania</taxon>
        <taxon>Phrynosomatidae</taxon>
        <taxon>Phrynosomatinae</taxon>
        <taxon>Phrynosoma</taxon>
    </lineage>
</organism>
<evidence type="ECO:0000256" key="3">
    <source>
        <dbReference type="SAM" id="MobiDB-lite"/>
    </source>
</evidence>
<dbReference type="SUPFAM" id="SSF143113">
    <property type="entry name" value="NAP-like"/>
    <property type="match status" value="1"/>
</dbReference>
<evidence type="ECO:0000256" key="2">
    <source>
        <dbReference type="RuleBase" id="RU003876"/>
    </source>
</evidence>
<feature type="compositionally biased region" description="Acidic residues" evidence="3">
    <location>
        <begin position="150"/>
        <end position="183"/>
    </location>
</feature>
<feature type="region of interest" description="Disordered" evidence="3">
    <location>
        <begin position="150"/>
        <end position="215"/>
    </location>
</feature>
<dbReference type="InterPro" id="IPR037231">
    <property type="entry name" value="NAP-like_sf"/>
</dbReference>
<evidence type="ECO:0000313" key="4">
    <source>
        <dbReference type="EMBL" id="KAH0628833.1"/>
    </source>
</evidence>
<name>A0ABQ7TGT2_PHRPL</name>
<comment type="similarity">
    <text evidence="1 2">Belongs to the nucleosome assembly protein (NAP) family.</text>
</comment>
<reference evidence="4 5" key="1">
    <citation type="journal article" date="2022" name="Gigascience">
        <title>A chromosome-level genome assembly and annotation of the desert horned lizard, Phrynosoma platyrhinos, provides insight into chromosomal rearrangements among reptiles.</title>
        <authorList>
            <person name="Koochekian N."/>
            <person name="Ascanio A."/>
            <person name="Farleigh K."/>
            <person name="Card D.C."/>
            <person name="Schield D.R."/>
            <person name="Castoe T.A."/>
            <person name="Jezkova T."/>
        </authorList>
    </citation>
    <scope>NUCLEOTIDE SEQUENCE [LARGE SCALE GENOMIC DNA]</scope>
    <source>
        <strain evidence="4">NK-2021</strain>
    </source>
</reference>
<comment type="caution">
    <text evidence="4">The sequence shown here is derived from an EMBL/GenBank/DDBJ whole genome shotgun (WGS) entry which is preliminary data.</text>
</comment>
<dbReference type="Proteomes" id="UP000826234">
    <property type="component" value="Unassembled WGS sequence"/>
</dbReference>
<accession>A0ABQ7TGT2</accession>
<keyword evidence="5" id="KW-1185">Reference proteome</keyword>
<dbReference type="EMBL" id="JAIPUX010000439">
    <property type="protein sequence ID" value="KAH0628833.1"/>
    <property type="molecule type" value="Genomic_DNA"/>
</dbReference>
<proteinExistence type="inferred from homology"/>
<dbReference type="Gene3D" id="3.30.1120.90">
    <property type="entry name" value="Nucleosome assembly protein"/>
    <property type="match status" value="1"/>
</dbReference>
<dbReference type="Pfam" id="PF00956">
    <property type="entry name" value="NAP"/>
    <property type="match status" value="1"/>
</dbReference>